<evidence type="ECO:0000256" key="1">
    <source>
        <dbReference type="ARBA" id="ARBA00022729"/>
    </source>
</evidence>
<dbReference type="EMBL" id="PKMF04000435">
    <property type="protein sequence ID" value="KAK7831881.1"/>
    <property type="molecule type" value="Genomic_DNA"/>
</dbReference>
<evidence type="ECO:0000313" key="4">
    <source>
        <dbReference type="EMBL" id="KAK7831881.1"/>
    </source>
</evidence>
<evidence type="ECO:0000256" key="3">
    <source>
        <dbReference type="SAM" id="SignalP"/>
    </source>
</evidence>
<sequence>MASTRFLFAAFMLLSSLVVIASANDYGNAPKPDYNTPKPEYKPTPTKPDYNTPKPEGNYNPDLPKIPDYEKPNLPEGKDELLPTIFGIQGLVLCKSGSQYFPLEENKKIKECKAFLDYSPLDTCKVPTDVNHENKKIKECKAFLDYSPLDTCKVPIDVNHGISGGLLSSYRILNENNMKLYSVGPFFYTSETQSVPNAPFSISSNGCDGNGYFFATLSPYSSLVENKKIKECKAFLDYSPLDTCKVPIDVNHGISGGLLSSYRILNENNMKLYSVGPFFYTSETQSVPNGY</sequence>
<evidence type="ECO:0000313" key="5">
    <source>
        <dbReference type="Proteomes" id="UP000237347"/>
    </source>
</evidence>
<dbReference type="GO" id="GO:0071944">
    <property type="term" value="C:cell periphery"/>
    <property type="evidence" value="ECO:0007669"/>
    <property type="project" value="TreeGrafter"/>
</dbReference>
<dbReference type="GO" id="GO:0009723">
    <property type="term" value="P:response to ethylene"/>
    <property type="evidence" value="ECO:0007669"/>
    <property type="project" value="TreeGrafter"/>
</dbReference>
<comment type="caution">
    <text evidence="4">The sequence shown here is derived from an EMBL/GenBank/DDBJ whole genome shotgun (WGS) entry which is preliminary data.</text>
</comment>
<accession>A0AAW0K037</accession>
<gene>
    <name evidence="4" type="primary">PRP1</name>
    <name evidence="4" type="ORF">CFP56_027006</name>
</gene>
<feature type="chain" id="PRO_5043564465" evidence="3">
    <location>
        <begin position="24"/>
        <end position="291"/>
    </location>
</feature>
<protein>
    <submittedName>
        <fullName evidence="4">Proline-rich protein 1</fullName>
    </submittedName>
</protein>
<dbReference type="Proteomes" id="UP000237347">
    <property type="component" value="Unassembled WGS sequence"/>
</dbReference>
<dbReference type="PANTHER" id="PTHR33470">
    <property type="entry name" value="OS01G0164075 PROTEIN"/>
    <property type="match status" value="1"/>
</dbReference>
<feature type="region of interest" description="Disordered" evidence="2">
    <location>
        <begin position="29"/>
        <end position="74"/>
    </location>
</feature>
<feature type="signal peptide" evidence="3">
    <location>
        <begin position="1"/>
        <end position="23"/>
    </location>
</feature>
<proteinExistence type="predicted"/>
<keyword evidence="1 3" id="KW-0732">Signal</keyword>
<dbReference type="AlphaFoldDB" id="A0AAW0K037"/>
<name>A0AAW0K037_QUESU</name>
<dbReference type="PANTHER" id="PTHR33470:SF40">
    <property type="entry name" value="PROTEIN SEED AND ROOT HAIR PROTECTIVE PROTEIN"/>
    <property type="match status" value="1"/>
</dbReference>
<evidence type="ECO:0000256" key="2">
    <source>
        <dbReference type="SAM" id="MobiDB-lite"/>
    </source>
</evidence>
<dbReference type="Pfam" id="PF01190">
    <property type="entry name" value="Pollen_Ole_e_1"/>
    <property type="match status" value="1"/>
</dbReference>
<keyword evidence="5" id="KW-1185">Reference proteome</keyword>
<reference evidence="4 5" key="1">
    <citation type="journal article" date="2018" name="Sci. Data">
        <title>The draft genome sequence of cork oak.</title>
        <authorList>
            <person name="Ramos A.M."/>
            <person name="Usie A."/>
            <person name="Barbosa P."/>
            <person name="Barros P.M."/>
            <person name="Capote T."/>
            <person name="Chaves I."/>
            <person name="Simoes F."/>
            <person name="Abreu I."/>
            <person name="Carrasquinho I."/>
            <person name="Faro C."/>
            <person name="Guimaraes J.B."/>
            <person name="Mendonca D."/>
            <person name="Nobrega F."/>
            <person name="Rodrigues L."/>
            <person name="Saibo N.J.M."/>
            <person name="Varela M.C."/>
            <person name="Egas C."/>
            <person name="Matos J."/>
            <person name="Miguel C.M."/>
            <person name="Oliveira M.M."/>
            <person name="Ricardo C.P."/>
            <person name="Goncalves S."/>
        </authorList>
    </citation>
    <scope>NUCLEOTIDE SEQUENCE [LARGE SCALE GENOMIC DNA]</scope>
    <source>
        <strain evidence="5">cv. HL8</strain>
    </source>
</reference>
<feature type="compositionally biased region" description="Basic and acidic residues" evidence="2">
    <location>
        <begin position="65"/>
        <end position="74"/>
    </location>
</feature>
<organism evidence="4 5">
    <name type="scientific">Quercus suber</name>
    <name type="common">Cork oak</name>
    <dbReference type="NCBI Taxonomy" id="58331"/>
    <lineage>
        <taxon>Eukaryota</taxon>
        <taxon>Viridiplantae</taxon>
        <taxon>Streptophyta</taxon>
        <taxon>Embryophyta</taxon>
        <taxon>Tracheophyta</taxon>
        <taxon>Spermatophyta</taxon>
        <taxon>Magnoliopsida</taxon>
        <taxon>eudicotyledons</taxon>
        <taxon>Gunneridae</taxon>
        <taxon>Pentapetalae</taxon>
        <taxon>rosids</taxon>
        <taxon>fabids</taxon>
        <taxon>Fagales</taxon>
        <taxon>Fagaceae</taxon>
        <taxon>Quercus</taxon>
    </lineage>
</organism>